<accession>A0A5C8ZXS0</accession>
<reference evidence="1 2" key="1">
    <citation type="submission" date="2019-08" db="EMBL/GenBank/DDBJ databases">
        <title>Parahaliea maris sp. nov., isolated from the surface seawater.</title>
        <authorList>
            <person name="Liu Y."/>
        </authorList>
    </citation>
    <scope>NUCLEOTIDE SEQUENCE [LARGE SCALE GENOMIC DNA]</scope>
    <source>
        <strain evidence="1 2">S2-26</strain>
    </source>
</reference>
<organism evidence="1 2">
    <name type="scientific">Parahaliea aestuarii</name>
    <dbReference type="NCBI Taxonomy" id="1852021"/>
    <lineage>
        <taxon>Bacteria</taxon>
        <taxon>Pseudomonadati</taxon>
        <taxon>Pseudomonadota</taxon>
        <taxon>Gammaproteobacteria</taxon>
        <taxon>Cellvibrionales</taxon>
        <taxon>Halieaceae</taxon>
        <taxon>Parahaliea</taxon>
    </lineage>
</organism>
<dbReference type="Pfam" id="PF06293">
    <property type="entry name" value="Kdo"/>
    <property type="match status" value="1"/>
</dbReference>
<dbReference type="SUPFAM" id="SSF56112">
    <property type="entry name" value="Protein kinase-like (PK-like)"/>
    <property type="match status" value="1"/>
</dbReference>
<dbReference type="Gene3D" id="1.10.510.10">
    <property type="entry name" value="Transferase(Phosphotransferase) domain 1"/>
    <property type="match status" value="1"/>
</dbReference>
<comment type="caution">
    <text evidence="1">The sequence shown here is derived from an EMBL/GenBank/DDBJ whole genome shotgun (WGS) entry which is preliminary data.</text>
</comment>
<sequence length="250" mass="28492">MTDTGNQTPDYHATALRLAGDEVPEGWQVVASSPFARVAREASLGVFYKEFLPRSPLERIKGLLRGSRATRARRQSDSLNHAGFTAPENLAWGQLPGGREYLFTRAVPGEGITHWLRHGLTGRDPASLLLRRNLLRELGTYIGRLHATGFIHGDLRPSNVLANYKGGQFRFALIDNERNLRRQPAPGKLVLKNLMQLNMLLPDDLTRTDRWRFFQAWRRQHPELGHLEARILALESYQWAMRRLRAKGKV</sequence>
<keyword evidence="2" id="KW-1185">Reference proteome</keyword>
<gene>
    <name evidence="1" type="ORF">FVW59_07520</name>
</gene>
<name>A0A5C8ZXS0_9GAMM</name>
<dbReference type="Proteomes" id="UP000321933">
    <property type="component" value="Unassembled WGS sequence"/>
</dbReference>
<dbReference type="AlphaFoldDB" id="A0A5C8ZXS0"/>
<evidence type="ECO:0000313" key="1">
    <source>
        <dbReference type="EMBL" id="TXS92267.1"/>
    </source>
</evidence>
<dbReference type="EMBL" id="VRYZ01000003">
    <property type="protein sequence ID" value="TXS92267.1"/>
    <property type="molecule type" value="Genomic_DNA"/>
</dbReference>
<dbReference type="InterPro" id="IPR011009">
    <property type="entry name" value="Kinase-like_dom_sf"/>
</dbReference>
<dbReference type="OrthoDB" id="5727328at2"/>
<protein>
    <recommendedName>
        <fullName evidence="3">Protein kinase domain-containing protein</fullName>
    </recommendedName>
</protein>
<proteinExistence type="predicted"/>
<evidence type="ECO:0000313" key="2">
    <source>
        <dbReference type="Proteomes" id="UP000321933"/>
    </source>
</evidence>
<evidence type="ECO:0008006" key="3">
    <source>
        <dbReference type="Google" id="ProtNLM"/>
    </source>
</evidence>